<evidence type="ECO:0000313" key="6">
    <source>
        <dbReference type="Proteomes" id="UP000887574"/>
    </source>
</evidence>
<dbReference type="WBParaSite" id="jg10473">
    <property type="protein sequence ID" value="jg10473"/>
    <property type="gene ID" value="jg10473"/>
</dbReference>
<dbReference type="PANTHER" id="PTHR12056">
    <property type="entry name" value="DNA-DIRECTED RNA POLYMERASES I, II, AND III"/>
    <property type="match status" value="1"/>
</dbReference>
<dbReference type="GO" id="GO:0005665">
    <property type="term" value="C:RNA polymerase II, core complex"/>
    <property type="evidence" value="ECO:0007669"/>
    <property type="project" value="TreeGrafter"/>
</dbReference>
<accession>A0A915CM84</accession>
<dbReference type="GO" id="GO:0005736">
    <property type="term" value="C:RNA polymerase I complex"/>
    <property type="evidence" value="ECO:0007669"/>
    <property type="project" value="TreeGrafter"/>
</dbReference>
<evidence type="ECO:0000256" key="5">
    <source>
        <dbReference type="ARBA" id="ARBA00025770"/>
    </source>
</evidence>
<dbReference type="GO" id="GO:0006351">
    <property type="term" value="P:DNA-templated transcription"/>
    <property type="evidence" value="ECO:0007669"/>
    <property type="project" value="InterPro"/>
</dbReference>
<keyword evidence="3" id="KW-0862">Zinc</keyword>
<evidence type="ECO:0000256" key="1">
    <source>
        <dbReference type="ARBA" id="ARBA00004123"/>
    </source>
</evidence>
<comment type="subcellular location">
    <subcellularLocation>
        <location evidence="1">Nucleus</location>
    </subcellularLocation>
</comment>
<dbReference type="GO" id="GO:0005666">
    <property type="term" value="C:RNA polymerase III complex"/>
    <property type="evidence" value="ECO:0007669"/>
    <property type="project" value="TreeGrafter"/>
</dbReference>
<dbReference type="Pfam" id="PF03604">
    <property type="entry name" value="Zn_ribbon_RPAB4"/>
    <property type="match status" value="1"/>
</dbReference>
<protein>
    <submittedName>
        <fullName evidence="7">DNA-directed RNA polymerases I, II, and III subunit RPABC4</fullName>
    </submittedName>
</protein>
<dbReference type="GO" id="GO:0003899">
    <property type="term" value="F:DNA-directed RNA polymerase activity"/>
    <property type="evidence" value="ECO:0007669"/>
    <property type="project" value="InterPro"/>
</dbReference>
<dbReference type="InterPro" id="IPR029040">
    <property type="entry name" value="RPABC4/Spt4"/>
</dbReference>
<dbReference type="GO" id="GO:0003677">
    <property type="term" value="F:DNA binding"/>
    <property type="evidence" value="ECO:0007669"/>
    <property type="project" value="InterPro"/>
</dbReference>
<dbReference type="Gene3D" id="2.20.28.30">
    <property type="entry name" value="RNA polymerase ii, chain L"/>
    <property type="match status" value="1"/>
</dbReference>
<dbReference type="Proteomes" id="UP000887574">
    <property type="component" value="Unplaced"/>
</dbReference>
<evidence type="ECO:0000313" key="7">
    <source>
        <dbReference type="WBParaSite" id="jg10473"/>
    </source>
</evidence>
<comment type="similarity">
    <text evidence="5">Belongs to the archaeal Rpo12/eukaryotic RPC10 RNA polymerase subunit family.</text>
</comment>
<keyword evidence="4" id="KW-0539">Nucleus</keyword>
<dbReference type="PANTHER" id="PTHR12056:SF2">
    <property type="entry name" value="GEO11084P1"/>
    <property type="match status" value="1"/>
</dbReference>
<dbReference type="SMART" id="SM00659">
    <property type="entry name" value="RPOLCX"/>
    <property type="match status" value="1"/>
</dbReference>
<organism evidence="6 7">
    <name type="scientific">Ditylenchus dipsaci</name>
    <dbReference type="NCBI Taxonomy" id="166011"/>
    <lineage>
        <taxon>Eukaryota</taxon>
        <taxon>Metazoa</taxon>
        <taxon>Ecdysozoa</taxon>
        <taxon>Nematoda</taxon>
        <taxon>Chromadorea</taxon>
        <taxon>Rhabditida</taxon>
        <taxon>Tylenchina</taxon>
        <taxon>Tylenchomorpha</taxon>
        <taxon>Sphaerularioidea</taxon>
        <taxon>Anguinidae</taxon>
        <taxon>Anguininae</taxon>
        <taxon>Ditylenchus</taxon>
    </lineage>
</organism>
<evidence type="ECO:0000256" key="2">
    <source>
        <dbReference type="ARBA" id="ARBA00022723"/>
    </source>
</evidence>
<dbReference type="SUPFAM" id="SSF63393">
    <property type="entry name" value="RNA polymerase subunits"/>
    <property type="match status" value="1"/>
</dbReference>
<name>A0A915CM84_9BILA</name>
<reference evidence="7" key="1">
    <citation type="submission" date="2022-11" db="UniProtKB">
        <authorList>
            <consortium name="WormBaseParasite"/>
        </authorList>
    </citation>
    <scope>IDENTIFICATION</scope>
</reference>
<dbReference type="AlphaFoldDB" id="A0A915CM84"/>
<evidence type="ECO:0000256" key="4">
    <source>
        <dbReference type="ARBA" id="ARBA00023242"/>
    </source>
</evidence>
<keyword evidence="2" id="KW-0479">Metal-binding</keyword>
<keyword evidence="6" id="KW-1185">Reference proteome</keyword>
<proteinExistence type="inferred from homology"/>
<dbReference type="InterPro" id="IPR006591">
    <property type="entry name" value="RNAP_P/RPABC4"/>
</dbReference>
<evidence type="ECO:0000256" key="3">
    <source>
        <dbReference type="ARBA" id="ARBA00022833"/>
    </source>
</evidence>
<dbReference type="InterPro" id="IPR039747">
    <property type="entry name" value="RPABC4"/>
</dbReference>
<sequence>MQVSAVEFLKSMALELVLHPGFGGVTPRASGNDGVGFGNPGFGNGAGSSNISSTGYGDTADSTLRSGSSGGGFGSSFTRRTSGAASSLSTSNVPAAPELAAMTYICSDCHGETEIRAKDPIRCLECGYKILYKKRSRMLIIYDGP</sequence>
<dbReference type="GO" id="GO:0008270">
    <property type="term" value="F:zinc ion binding"/>
    <property type="evidence" value="ECO:0007669"/>
    <property type="project" value="InterPro"/>
</dbReference>